<comment type="caution">
    <text evidence="1">The sequence shown here is derived from an EMBL/GenBank/DDBJ whole genome shotgun (WGS) entry which is preliminary data.</text>
</comment>
<protein>
    <submittedName>
        <fullName evidence="1">Uncharacterized protein</fullName>
    </submittedName>
</protein>
<organism evidence="1 2">
    <name type="scientific">Puccinia striiformis</name>
    <dbReference type="NCBI Taxonomy" id="27350"/>
    <lineage>
        <taxon>Eukaryota</taxon>
        <taxon>Fungi</taxon>
        <taxon>Dikarya</taxon>
        <taxon>Basidiomycota</taxon>
        <taxon>Pucciniomycotina</taxon>
        <taxon>Pucciniomycetes</taxon>
        <taxon>Pucciniales</taxon>
        <taxon>Pucciniaceae</taxon>
        <taxon>Puccinia</taxon>
    </lineage>
</organism>
<sequence>MAPWSYKELQHCKSILYPGEETLPTTLMDRLFNWYGGVPRYVLDFASSEYKATGSNEEAVFQKLHKIITDAMSQGSMADILNAHKHIRRGGEYSHRVLHICRHPSGRLDQFHLAWASQETTSVAIYVNLYPSNAL</sequence>
<evidence type="ECO:0000313" key="1">
    <source>
        <dbReference type="EMBL" id="POW07305.1"/>
    </source>
</evidence>
<gene>
    <name evidence="1" type="ORF">PSTT_08372</name>
</gene>
<dbReference type="PANTHER" id="PTHR33129:SF1">
    <property type="entry name" value="ATP-BINDING PROTEIN"/>
    <property type="match status" value="1"/>
</dbReference>
<accession>A0A2S4VCU9</accession>
<dbReference type="InterPro" id="IPR052980">
    <property type="entry name" value="Crinkler_effector"/>
</dbReference>
<dbReference type="PANTHER" id="PTHR33129">
    <property type="entry name" value="PROTEIN KINASE DOMAIN-CONTAINING PROTEIN-RELATED"/>
    <property type="match status" value="1"/>
</dbReference>
<evidence type="ECO:0000313" key="2">
    <source>
        <dbReference type="Proteomes" id="UP000239156"/>
    </source>
</evidence>
<name>A0A2S4VCU9_9BASI</name>
<dbReference type="EMBL" id="PKSL01000076">
    <property type="protein sequence ID" value="POW07305.1"/>
    <property type="molecule type" value="Genomic_DNA"/>
</dbReference>
<reference evidence="1" key="1">
    <citation type="submission" date="2017-12" db="EMBL/GenBank/DDBJ databases">
        <title>Gene loss provides genomic basis for host adaptation in cereal stripe rust fungi.</title>
        <authorList>
            <person name="Xia C."/>
        </authorList>
    </citation>
    <scope>NUCLEOTIDE SEQUENCE [LARGE SCALE GENOMIC DNA]</scope>
    <source>
        <strain evidence="1">93-210</strain>
    </source>
</reference>
<dbReference type="VEuPathDB" id="FungiDB:PSTT_08372"/>
<proteinExistence type="predicted"/>
<dbReference type="AlphaFoldDB" id="A0A2S4VCU9"/>
<dbReference type="Proteomes" id="UP000239156">
    <property type="component" value="Unassembled WGS sequence"/>
</dbReference>
<keyword evidence="2" id="KW-1185">Reference proteome</keyword>